<keyword evidence="1" id="KW-0732">Signal</keyword>
<evidence type="ECO:0000313" key="3">
    <source>
        <dbReference type="EMBL" id="EIC00391.1"/>
    </source>
</evidence>
<keyword evidence="4" id="KW-1185">Reference proteome</keyword>
<sequence>MKKFFGCALALFSVASLIPSFAVTRAEAESLLKKAEESTAFYGTDFRGSYKIEQTRPGEKAKSFEAVMYRRDSAAKWTILLTGPSSEKGKGYLQTDSNIWFYDPHDNRFTFSSASDQFRDTNANNSDFGPQSYYSGYDIVSYSDSKLGSYDCVLFDLKAKAGAKNIDYSRLRLWVTKNDGLTRKKEDYSDSGMKLRTTGIPSYQNVLGGKSAFSVPVKMVILDNLKGKKRSDGKIENESTTISISNVKFESVDDTVYTKPYLEMMSAR</sequence>
<name>H7EPJ0_9SPIR</name>
<feature type="chain" id="PRO_5003609316" description="Uncharacterized protein TP-0789 domain-containing protein" evidence="1">
    <location>
        <begin position="23"/>
        <end position="268"/>
    </location>
</feature>
<dbReference type="Proteomes" id="UP000003571">
    <property type="component" value="Unassembled WGS sequence"/>
</dbReference>
<dbReference type="PATRIC" id="fig|907348.3.peg.2891"/>
<dbReference type="CDD" id="cd16329">
    <property type="entry name" value="LolA_like"/>
    <property type="match status" value="1"/>
</dbReference>
<dbReference type="OrthoDB" id="357718at2"/>
<dbReference type="Gene3D" id="2.50.20.10">
    <property type="entry name" value="Lipoprotein localisation LolA/LolB/LppX"/>
    <property type="match status" value="1"/>
</dbReference>
<dbReference type="RefSeq" id="WP_002706562.1">
    <property type="nucleotide sequence ID" value="NZ_AGRW01000055.1"/>
</dbReference>
<dbReference type="STRING" id="907348.TresaDRAFT_0485"/>
<comment type="caution">
    <text evidence="3">The sequence shown here is derived from an EMBL/GenBank/DDBJ whole genome shotgun (WGS) entry which is preliminary data.</text>
</comment>
<evidence type="ECO:0000256" key="1">
    <source>
        <dbReference type="SAM" id="SignalP"/>
    </source>
</evidence>
<dbReference type="Pfam" id="PF17131">
    <property type="entry name" value="LolA_like"/>
    <property type="match status" value="1"/>
</dbReference>
<accession>H7EPJ0</accession>
<dbReference type="eggNOG" id="COG2834">
    <property type="taxonomic scope" value="Bacteria"/>
</dbReference>
<gene>
    <name evidence="3" type="ORF">TresaDRAFT_0485</name>
</gene>
<feature type="domain" description="Uncharacterized protein TP-0789" evidence="2">
    <location>
        <begin position="77"/>
        <end position="263"/>
    </location>
</feature>
<evidence type="ECO:0000313" key="4">
    <source>
        <dbReference type="Proteomes" id="UP000003571"/>
    </source>
</evidence>
<feature type="signal peptide" evidence="1">
    <location>
        <begin position="1"/>
        <end position="22"/>
    </location>
</feature>
<organism evidence="3 4">
    <name type="scientific">Treponema saccharophilum DSM 2985</name>
    <dbReference type="NCBI Taxonomy" id="907348"/>
    <lineage>
        <taxon>Bacteria</taxon>
        <taxon>Pseudomonadati</taxon>
        <taxon>Spirochaetota</taxon>
        <taxon>Spirochaetia</taxon>
        <taxon>Spirochaetales</taxon>
        <taxon>Treponemataceae</taxon>
        <taxon>Treponema</taxon>
    </lineage>
</organism>
<dbReference type="AlphaFoldDB" id="H7EPJ0"/>
<evidence type="ECO:0000259" key="2">
    <source>
        <dbReference type="Pfam" id="PF17131"/>
    </source>
</evidence>
<proteinExistence type="predicted"/>
<reference evidence="3 4" key="1">
    <citation type="submission" date="2011-09" db="EMBL/GenBank/DDBJ databases">
        <title>The draft genome of Treponema saccharophilum DSM 2985.</title>
        <authorList>
            <consortium name="US DOE Joint Genome Institute (JGI-PGF)"/>
            <person name="Lucas S."/>
            <person name="Copeland A."/>
            <person name="Lapidus A."/>
            <person name="Glavina del Rio T."/>
            <person name="Dalin E."/>
            <person name="Tice H."/>
            <person name="Bruce D."/>
            <person name="Goodwin L."/>
            <person name="Pitluck S."/>
            <person name="Peters L."/>
            <person name="Kyrpides N."/>
            <person name="Mavromatis K."/>
            <person name="Ivanova N."/>
            <person name="Markowitz V."/>
            <person name="Cheng J.-F."/>
            <person name="Hugenholtz P."/>
            <person name="Woyke T."/>
            <person name="Wu D."/>
            <person name="Gronow S."/>
            <person name="Wellnitz S."/>
            <person name="Brambilla E."/>
            <person name="Klenk H.-P."/>
            <person name="Eisen J.A."/>
        </authorList>
    </citation>
    <scope>NUCLEOTIDE SEQUENCE [LARGE SCALE GENOMIC DNA]</scope>
    <source>
        <strain evidence="3 4">DSM 2985</strain>
    </source>
</reference>
<dbReference type="InterPro" id="IPR033399">
    <property type="entry name" value="TP_0789-like"/>
</dbReference>
<dbReference type="EMBL" id="AGRW01000055">
    <property type="protein sequence ID" value="EIC00391.1"/>
    <property type="molecule type" value="Genomic_DNA"/>
</dbReference>
<protein>
    <recommendedName>
        <fullName evidence="2">Uncharacterized protein TP-0789 domain-containing protein</fullName>
    </recommendedName>
</protein>